<dbReference type="InterPro" id="IPR052917">
    <property type="entry name" value="Stress-Dev_Protein"/>
</dbReference>
<dbReference type="InterPro" id="IPR038725">
    <property type="entry name" value="YdaG_split_barrel_FMN-bd"/>
</dbReference>
<dbReference type="EMBL" id="BMHA01000003">
    <property type="protein sequence ID" value="GGI04451.1"/>
    <property type="molecule type" value="Genomic_DNA"/>
</dbReference>
<dbReference type="OrthoDB" id="1432662at2"/>
<protein>
    <submittedName>
        <fullName evidence="2">General stress protein</fullName>
    </submittedName>
</protein>
<dbReference type="PANTHER" id="PTHR34818">
    <property type="entry name" value="PROTEIN BLI-3"/>
    <property type="match status" value="1"/>
</dbReference>
<accession>A0A8J3ER87</accession>
<reference evidence="2" key="2">
    <citation type="submission" date="2020-09" db="EMBL/GenBank/DDBJ databases">
        <authorList>
            <person name="Sun Q."/>
            <person name="Zhou Y."/>
        </authorList>
    </citation>
    <scope>NUCLEOTIDE SEQUENCE</scope>
    <source>
        <strain evidence="2">CGMCC 1.14988</strain>
    </source>
</reference>
<name>A0A8J3ER87_9ACTN</name>
<dbReference type="Gene3D" id="2.30.110.10">
    <property type="entry name" value="Electron Transport, Fmn-binding Protein, Chain A"/>
    <property type="match status" value="1"/>
</dbReference>
<keyword evidence="3" id="KW-1185">Reference proteome</keyword>
<dbReference type="PANTHER" id="PTHR34818:SF1">
    <property type="entry name" value="PROTEIN BLI-3"/>
    <property type="match status" value="1"/>
</dbReference>
<dbReference type="AlphaFoldDB" id="A0A8J3ER87"/>
<reference evidence="2" key="1">
    <citation type="journal article" date="2014" name="Int. J. Syst. Evol. Microbiol.">
        <title>Complete genome sequence of Corynebacterium casei LMG S-19264T (=DSM 44701T), isolated from a smear-ripened cheese.</title>
        <authorList>
            <consortium name="US DOE Joint Genome Institute (JGI-PGF)"/>
            <person name="Walter F."/>
            <person name="Albersmeier A."/>
            <person name="Kalinowski J."/>
            <person name="Ruckert C."/>
        </authorList>
    </citation>
    <scope>NUCLEOTIDE SEQUENCE</scope>
    <source>
        <strain evidence="2">CGMCC 1.14988</strain>
    </source>
</reference>
<proteinExistence type="predicted"/>
<evidence type="ECO:0000313" key="3">
    <source>
        <dbReference type="Proteomes" id="UP000650511"/>
    </source>
</evidence>
<organism evidence="2 3">
    <name type="scientific">Egicoccus halophilus</name>
    <dbReference type="NCBI Taxonomy" id="1670830"/>
    <lineage>
        <taxon>Bacteria</taxon>
        <taxon>Bacillati</taxon>
        <taxon>Actinomycetota</taxon>
        <taxon>Nitriliruptoria</taxon>
        <taxon>Egicoccales</taxon>
        <taxon>Egicoccaceae</taxon>
        <taxon>Egicoccus</taxon>
    </lineage>
</organism>
<dbReference type="RefSeq" id="WP_130649639.1">
    <property type="nucleotide sequence ID" value="NZ_BMHA01000003.1"/>
</dbReference>
<feature type="domain" description="General stress protein FMN-binding split barrel" evidence="1">
    <location>
        <begin position="3"/>
        <end position="142"/>
    </location>
</feature>
<evidence type="ECO:0000259" key="1">
    <source>
        <dbReference type="Pfam" id="PF16242"/>
    </source>
</evidence>
<dbReference type="InterPro" id="IPR012349">
    <property type="entry name" value="Split_barrel_FMN-bd"/>
</dbReference>
<sequence length="155" mass="16800">MSDDARTLDEVLEGERIAMLVTPDQRARPMAILDHEGVRLWFLTNRGAEWVDELATPTPMTVAISDPQDATFVSLTGTARTSSDRALIGRLWSPSLEAWFDGPDDPDVVALEVEVIEGEYWDGPGTGVGRTLRGLAGALTGEGRRTMGEQGDVTT</sequence>
<dbReference type="Pfam" id="PF16242">
    <property type="entry name" value="Pyrid_ox_like"/>
    <property type="match status" value="1"/>
</dbReference>
<gene>
    <name evidence="2" type="ORF">GCM10011354_09160</name>
</gene>
<dbReference type="SUPFAM" id="SSF50475">
    <property type="entry name" value="FMN-binding split barrel"/>
    <property type="match status" value="1"/>
</dbReference>
<evidence type="ECO:0000313" key="2">
    <source>
        <dbReference type="EMBL" id="GGI04451.1"/>
    </source>
</evidence>
<comment type="caution">
    <text evidence="2">The sequence shown here is derived from an EMBL/GenBank/DDBJ whole genome shotgun (WGS) entry which is preliminary data.</text>
</comment>
<dbReference type="Proteomes" id="UP000650511">
    <property type="component" value="Unassembled WGS sequence"/>
</dbReference>